<sequence>MYFGKKNSEEPVVIMEDTIVYACEAPNCKGWMRKEFSADNQTCPMCGGHLLEEIRELPKIQTEYNTFR</sequence>
<proteinExistence type="predicted"/>
<evidence type="ECO:0008006" key="3">
    <source>
        <dbReference type="Google" id="ProtNLM"/>
    </source>
</evidence>
<gene>
    <name evidence="1" type="ORF">D0466_05515</name>
</gene>
<name>A0A372LGB8_9BACI</name>
<evidence type="ECO:0000313" key="2">
    <source>
        <dbReference type="Proteomes" id="UP000262939"/>
    </source>
</evidence>
<keyword evidence="2" id="KW-1185">Reference proteome</keyword>
<protein>
    <recommendedName>
        <fullName evidence="3">Cold-shock protein</fullName>
    </recommendedName>
</protein>
<organism evidence="1 2">
    <name type="scientific">Peribacillus glennii</name>
    <dbReference type="NCBI Taxonomy" id="2303991"/>
    <lineage>
        <taxon>Bacteria</taxon>
        <taxon>Bacillati</taxon>
        <taxon>Bacillota</taxon>
        <taxon>Bacilli</taxon>
        <taxon>Bacillales</taxon>
        <taxon>Bacillaceae</taxon>
        <taxon>Peribacillus</taxon>
    </lineage>
</organism>
<reference evidence="1 2" key="1">
    <citation type="submission" date="2018-08" db="EMBL/GenBank/DDBJ databases">
        <title>Bacillus chawlae sp. nov., Bacillus glennii sp. nov., and Bacillus saganii sp. nov. Isolated from the Vehicle Assembly Building at Kennedy Space Center where the Viking Spacecraft were Assembled.</title>
        <authorList>
            <person name="Seuylemezian A."/>
            <person name="Vaishampayan P."/>
        </authorList>
    </citation>
    <scope>NUCLEOTIDE SEQUENCE [LARGE SCALE GENOMIC DNA]</scope>
    <source>
        <strain evidence="1 2">V44-8</strain>
    </source>
</reference>
<dbReference type="Pfam" id="PF14169">
    <property type="entry name" value="YdjO"/>
    <property type="match status" value="1"/>
</dbReference>
<dbReference type="Proteomes" id="UP000262939">
    <property type="component" value="Unassembled WGS sequence"/>
</dbReference>
<dbReference type="RefSeq" id="WP_117321528.1">
    <property type="nucleotide sequence ID" value="NZ_QVTD01000003.1"/>
</dbReference>
<accession>A0A372LGB8</accession>
<comment type="caution">
    <text evidence="1">The sequence shown here is derived from an EMBL/GenBank/DDBJ whole genome shotgun (WGS) entry which is preliminary data.</text>
</comment>
<dbReference type="AlphaFoldDB" id="A0A372LGB8"/>
<evidence type="ECO:0000313" key="1">
    <source>
        <dbReference type="EMBL" id="RFU65353.1"/>
    </source>
</evidence>
<dbReference type="InterPro" id="IPR025916">
    <property type="entry name" value="YdjO"/>
</dbReference>
<dbReference type="EMBL" id="QVTD01000003">
    <property type="protein sequence ID" value="RFU65353.1"/>
    <property type="molecule type" value="Genomic_DNA"/>
</dbReference>
<dbReference type="OrthoDB" id="1955171at2"/>